<keyword evidence="8" id="KW-1185">Reference proteome</keyword>
<evidence type="ECO:0000256" key="5">
    <source>
        <dbReference type="SAM" id="MobiDB-lite"/>
    </source>
</evidence>
<evidence type="ECO:0000313" key="7">
    <source>
        <dbReference type="EMBL" id="MFC7362441.1"/>
    </source>
</evidence>
<comment type="subcellular location">
    <subcellularLocation>
        <location evidence="1">Cell envelope</location>
    </subcellularLocation>
</comment>
<protein>
    <submittedName>
        <fullName evidence="7">ABC transporter substrate-binding protein</fullName>
    </submittedName>
</protein>
<dbReference type="RefSeq" id="WP_379186055.1">
    <property type="nucleotide sequence ID" value="NZ_JBHTCH010000025.1"/>
</dbReference>
<dbReference type="PIRSF" id="PIRSF002741">
    <property type="entry name" value="MppA"/>
    <property type="match status" value="1"/>
</dbReference>
<evidence type="ECO:0000313" key="8">
    <source>
        <dbReference type="Proteomes" id="UP001596524"/>
    </source>
</evidence>
<feature type="region of interest" description="Disordered" evidence="5">
    <location>
        <begin position="1"/>
        <end position="27"/>
    </location>
</feature>
<evidence type="ECO:0000256" key="1">
    <source>
        <dbReference type="ARBA" id="ARBA00004196"/>
    </source>
</evidence>
<dbReference type="Proteomes" id="UP001596524">
    <property type="component" value="Unassembled WGS sequence"/>
</dbReference>
<sequence length="552" mass="59956">MIPHLLHSFRKEPMTMNSPDKRLRRRGAGRRGTHHAVLAASCAVALLMAGTACSTGGEETGGSGSGGGGDNTLVIGSAIEPGSLHILRDGDDGNELINWSITQPLVERTSDGFEPVLAVELPVQDETDPKRWHVKLREGVTFTNGEAFNADSVKENVDLVADPDFASTINGVEVFATAEVIDEYSVDLITKEPDPYLLYRLSTLRFIPPKASADADAYAEKPIGTGPYEFVKWDKGQRIVLKKNEDYWGGDDAQLDEVEFRFIPEAGARLAALDAGEIDMATSITPEDATRVPQVIESDGYAKTSLIRINLDMPPYDDPSFRLALAHAINLDSINENLMNGQFVPAQCQVVPPGEFGSDDSLETYAYDPDEAKRLLSEVDLPADFSVKMVSTTGIQLKDREIGQAIAADWEAIGLDVDVDFLASDPWLDDVLAGGPKTSAKGPGPLTYIDFDHHSNYAQRYTSRVLDRTNPLATIGSAYPEIDSTLKTALTSEDEAEAEGAFQELNQLSCDDALVLPLLYMPDQWGAATAVEYTPGPGLVNRIHLEDVRVNS</sequence>
<dbReference type="PANTHER" id="PTHR30290:SF10">
    <property type="entry name" value="PERIPLASMIC OLIGOPEPTIDE-BINDING PROTEIN-RELATED"/>
    <property type="match status" value="1"/>
</dbReference>
<keyword evidence="3" id="KW-0813">Transport</keyword>
<dbReference type="Gene3D" id="3.10.105.10">
    <property type="entry name" value="Dipeptide-binding Protein, Domain 3"/>
    <property type="match status" value="1"/>
</dbReference>
<dbReference type="PANTHER" id="PTHR30290">
    <property type="entry name" value="PERIPLASMIC BINDING COMPONENT OF ABC TRANSPORTER"/>
    <property type="match status" value="1"/>
</dbReference>
<comment type="caution">
    <text evidence="7">The sequence shown here is derived from an EMBL/GenBank/DDBJ whole genome shotgun (WGS) entry which is preliminary data.</text>
</comment>
<dbReference type="Gene3D" id="3.40.190.10">
    <property type="entry name" value="Periplasmic binding protein-like II"/>
    <property type="match status" value="1"/>
</dbReference>
<reference evidence="8" key="1">
    <citation type="journal article" date="2019" name="Int. J. Syst. Evol. Microbiol.">
        <title>The Global Catalogue of Microorganisms (GCM) 10K type strain sequencing project: providing services to taxonomists for standard genome sequencing and annotation.</title>
        <authorList>
            <consortium name="The Broad Institute Genomics Platform"/>
            <consortium name="The Broad Institute Genome Sequencing Center for Infectious Disease"/>
            <person name="Wu L."/>
            <person name="Ma J."/>
        </authorList>
    </citation>
    <scope>NUCLEOTIDE SEQUENCE [LARGE SCALE GENOMIC DNA]</scope>
    <source>
        <strain evidence="8">FCH27</strain>
    </source>
</reference>
<evidence type="ECO:0000256" key="3">
    <source>
        <dbReference type="ARBA" id="ARBA00022448"/>
    </source>
</evidence>
<dbReference type="InterPro" id="IPR030678">
    <property type="entry name" value="Peptide/Ni-bd"/>
</dbReference>
<organism evidence="7 8">
    <name type="scientific">Nocardioides astragali</name>
    <dbReference type="NCBI Taxonomy" id="1776736"/>
    <lineage>
        <taxon>Bacteria</taxon>
        <taxon>Bacillati</taxon>
        <taxon>Actinomycetota</taxon>
        <taxon>Actinomycetes</taxon>
        <taxon>Propionibacteriales</taxon>
        <taxon>Nocardioidaceae</taxon>
        <taxon>Nocardioides</taxon>
    </lineage>
</organism>
<keyword evidence="4" id="KW-0732">Signal</keyword>
<evidence type="ECO:0000259" key="6">
    <source>
        <dbReference type="Pfam" id="PF00496"/>
    </source>
</evidence>
<dbReference type="EMBL" id="JBHTCH010000025">
    <property type="protein sequence ID" value="MFC7362441.1"/>
    <property type="molecule type" value="Genomic_DNA"/>
</dbReference>
<feature type="domain" description="Solute-binding protein family 5" evidence="6">
    <location>
        <begin position="114"/>
        <end position="434"/>
    </location>
</feature>
<gene>
    <name evidence="7" type="ORF">ACFQO6_19385</name>
</gene>
<evidence type="ECO:0000256" key="2">
    <source>
        <dbReference type="ARBA" id="ARBA00005695"/>
    </source>
</evidence>
<evidence type="ECO:0000256" key="4">
    <source>
        <dbReference type="ARBA" id="ARBA00022729"/>
    </source>
</evidence>
<dbReference type="InterPro" id="IPR000914">
    <property type="entry name" value="SBP_5_dom"/>
</dbReference>
<comment type="similarity">
    <text evidence="2">Belongs to the bacterial solute-binding protein 5 family.</text>
</comment>
<dbReference type="SUPFAM" id="SSF53850">
    <property type="entry name" value="Periplasmic binding protein-like II"/>
    <property type="match status" value="1"/>
</dbReference>
<dbReference type="Pfam" id="PF00496">
    <property type="entry name" value="SBP_bac_5"/>
    <property type="match status" value="1"/>
</dbReference>
<dbReference type="CDD" id="cd00995">
    <property type="entry name" value="PBP2_NikA_DppA_OppA_like"/>
    <property type="match status" value="1"/>
</dbReference>
<proteinExistence type="inferred from homology"/>
<name>A0ABW2N8R3_9ACTN</name>
<accession>A0ABW2N8R3</accession>
<dbReference type="InterPro" id="IPR039424">
    <property type="entry name" value="SBP_5"/>
</dbReference>